<dbReference type="eggNOG" id="COG0346">
    <property type="taxonomic scope" value="Bacteria"/>
</dbReference>
<gene>
    <name evidence="2" type="ordered locus">RPC_2976</name>
</gene>
<evidence type="ECO:0000313" key="2">
    <source>
        <dbReference type="EMBL" id="ABD88521.1"/>
    </source>
</evidence>
<feature type="domain" description="Glyoxalase-like" evidence="1">
    <location>
        <begin position="15"/>
        <end position="191"/>
    </location>
</feature>
<dbReference type="AlphaFoldDB" id="Q213B5"/>
<dbReference type="RefSeq" id="WP_011473416.1">
    <property type="nucleotide sequence ID" value="NC_007925.1"/>
</dbReference>
<dbReference type="InterPro" id="IPR025870">
    <property type="entry name" value="Glyoxalase-like_dom"/>
</dbReference>
<dbReference type="Gene3D" id="3.10.180.10">
    <property type="entry name" value="2,3-Dihydroxybiphenyl 1,2-Dioxygenase, domain 1"/>
    <property type="match status" value="1"/>
</dbReference>
<proteinExistence type="predicted"/>
<dbReference type="Pfam" id="PF13468">
    <property type="entry name" value="Glyoxalase_3"/>
    <property type="match status" value="1"/>
</dbReference>
<dbReference type="PANTHER" id="PTHR40265">
    <property type="entry name" value="BLL2707 PROTEIN"/>
    <property type="match status" value="1"/>
</dbReference>
<evidence type="ECO:0000259" key="1">
    <source>
        <dbReference type="Pfam" id="PF13468"/>
    </source>
</evidence>
<protein>
    <recommendedName>
        <fullName evidence="1">Glyoxalase-like domain-containing protein</fullName>
    </recommendedName>
</protein>
<dbReference type="PANTHER" id="PTHR40265:SF1">
    <property type="entry name" value="GLYOXALASE-LIKE DOMAIN-CONTAINING PROTEIN"/>
    <property type="match status" value="1"/>
</dbReference>
<reference evidence="2" key="1">
    <citation type="submission" date="2006-03" db="EMBL/GenBank/DDBJ databases">
        <title>Complete sequence of Rhodopseudomonas palustris BisB18.</title>
        <authorList>
            <consortium name="US DOE Joint Genome Institute"/>
            <person name="Copeland A."/>
            <person name="Lucas S."/>
            <person name="Lapidus A."/>
            <person name="Barry K."/>
            <person name="Detter J.C."/>
            <person name="Glavina del Rio T."/>
            <person name="Hammon N."/>
            <person name="Israni S."/>
            <person name="Dalin E."/>
            <person name="Tice H."/>
            <person name="Pitluck S."/>
            <person name="Chain P."/>
            <person name="Malfatti S."/>
            <person name="Shin M."/>
            <person name="Vergez L."/>
            <person name="Schmutz J."/>
            <person name="Larimer F."/>
            <person name="Land M."/>
            <person name="Hauser L."/>
            <person name="Pelletier D.A."/>
            <person name="Kyrpides N."/>
            <person name="Anderson I."/>
            <person name="Oda Y."/>
            <person name="Harwood C.S."/>
            <person name="Richardson P."/>
        </authorList>
    </citation>
    <scope>NUCLEOTIDE SEQUENCE [LARGE SCALE GENOMIC DNA]</scope>
    <source>
        <strain evidence="2">BisB18</strain>
    </source>
</reference>
<sequence length="286" mass="30613">MNDTVAAIDEFRPVLDHVVINVMGGLDEAAAQYARLGFQLTERGHHTLGSSNNLAIFGNDYLELLGYLPGRETQRADLWAHPAGLTGLVFKSIDAELVYSTLKTRGVPVQPPISFARPVVLADGTHDARFKVVRVSGEQVENGRTFFCHHDTPELVWRPEWQAHRNGVTGIAEFVIAARNPARTAALYEQMFGPGLLAQISGGVSFRAGAATVLVLQPEAVAERYAGAALLSSDGSDRMVALVFKVASLDTPRAVFDAAAIAYQSYAGGIIVSHADAANVALGFTV</sequence>
<dbReference type="STRING" id="316056.RPC_2976"/>
<dbReference type="EMBL" id="CP000301">
    <property type="protein sequence ID" value="ABD88521.1"/>
    <property type="molecule type" value="Genomic_DNA"/>
</dbReference>
<name>Q213B5_RHOPB</name>
<dbReference type="InterPro" id="IPR029068">
    <property type="entry name" value="Glyas_Bleomycin-R_OHBP_Dase"/>
</dbReference>
<dbReference type="HOGENOM" id="CLU_072991_2_0_5"/>
<dbReference type="OrthoDB" id="9812467at2"/>
<dbReference type="KEGG" id="rpc:RPC_2976"/>
<organism evidence="2">
    <name type="scientific">Rhodopseudomonas palustris (strain BisB18)</name>
    <dbReference type="NCBI Taxonomy" id="316056"/>
    <lineage>
        <taxon>Bacteria</taxon>
        <taxon>Pseudomonadati</taxon>
        <taxon>Pseudomonadota</taxon>
        <taxon>Alphaproteobacteria</taxon>
        <taxon>Hyphomicrobiales</taxon>
        <taxon>Nitrobacteraceae</taxon>
        <taxon>Rhodopseudomonas</taxon>
    </lineage>
</organism>
<accession>Q213B5</accession>
<dbReference type="SUPFAM" id="SSF54593">
    <property type="entry name" value="Glyoxalase/Bleomycin resistance protein/Dihydroxybiphenyl dioxygenase"/>
    <property type="match status" value="1"/>
</dbReference>